<evidence type="ECO:0008006" key="4">
    <source>
        <dbReference type="Google" id="ProtNLM"/>
    </source>
</evidence>
<gene>
    <name evidence="2" type="ORF">GHK24_03265</name>
</gene>
<accession>A0A6L5JU95</accession>
<sequence length="130" mass="12972">MADPMNAAPHHRSFCAGLAVLALFALTPAHAGAELKVADPAYLADEICTSAGIVGAAPARASAATANAVTSKAHCHDCAAPDCAPAAGAGAQRRTCARPRVRATGLDTSTPAPVPPPARQALIAAQRTND</sequence>
<protein>
    <recommendedName>
        <fullName evidence="4">DUF2946 domain-containing protein</fullName>
    </recommendedName>
</protein>
<evidence type="ECO:0000256" key="1">
    <source>
        <dbReference type="SAM" id="SignalP"/>
    </source>
</evidence>
<dbReference type="Proteomes" id="UP000480275">
    <property type="component" value="Unassembled WGS sequence"/>
</dbReference>
<evidence type="ECO:0000313" key="3">
    <source>
        <dbReference type="Proteomes" id="UP000480275"/>
    </source>
</evidence>
<comment type="caution">
    <text evidence="2">The sequence shown here is derived from an EMBL/GenBank/DDBJ whole genome shotgun (WGS) entry which is preliminary data.</text>
</comment>
<reference evidence="2 3" key="1">
    <citation type="submission" date="2019-10" db="EMBL/GenBank/DDBJ databases">
        <title>Whole-genome sequence of the purple nonsulfur photosynthetic bacterium Rhodocyclus tenuis.</title>
        <authorList>
            <person name="Kyndt J.A."/>
            <person name="Meyer T.E."/>
        </authorList>
    </citation>
    <scope>NUCLEOTIDE SEQUENCE [LARGE SCALE GENOMIC DNA]</scope>
    <source>
        <strain evidence="2 3">DSM 110</strain>
    </source>
</reference>
<feature type="signal peptide" evidence="1">
    <location>
        <begin position="1"/>
        <end position="31"/>
    </location>
</feature>
<evidence type="ECO:0000313" key="2">
    <source>
        <dbReference type="EMBL" id="MQY50799.1"/>
    </source>
</evidence>
<dbReference type="AlphaFoldDB" id="A0A6L5JU95"/>
<feature type="chain" id="PRO_5026669929" description="DUF2946 domain-containing protein" evidence="1">
    <location>
        <begin position="32"/>
        <end position="130"/>
    </location>
</feature>
<dbReference type="EMBL" id="WIXJ01000002">
    <property type="protein sequence ID" value="MQY50799.1"/>
    <property type="molecule type" value="Genomic_DNA"/>
</dbReference>
<proteinExistence type="predicted"/>
<keyword evidence="1" id="KW-0732">Signal</keyword>
<organism evidence="2 3">
    <name type="scientific">Rhodocyclus tenuis</name>
    <name type="common">Rhodospirillum tenue</name>
    <dbReference type="NCBI Taxonomy" id="1066"/>
    <lineage>
        <taxon>Bacteria</taxon>
        <taxon>Pseudomonadati</taxon>
        <taxon>Pseudomonadota</taxon>
        <taxon>Betaproteobacteria</taxon>
        <taxon>Rhodocyclales</taxon>
        <taxon>Rhodocyclaceae</taxon>
        <taxon>Rhodocyclus</taxon>
    </lineage>
</organism>
<name>A0A6L5JU95_RHOTE</name>